<reference evidence="2" key="2">
    <citation type="submission" date="2020-09" db="EMBL/GenBank/DDBJ databases">
        <authorList>
            <person name="Sun Q."/>
            <person name="Ohkuma M."/>
        </authorList>
    </citation>
    <scope>NUCLEOTIDE SEQUENCE</scope>
    <source>
        <strain evidence="2">JCM 4386</strain>
    </source>
</reference>
<reference evidence="2" key="1">
    <citation type="journal article" date="2014" name="Int. J. Syst. Evol. Microbiol.">
        <title>Complete genome sequence of Corynebacterium casei LMG S-19264T (=DSM 44701T), isolated from a smear-ripened cheese.</title>
        <authorList>
            <consortium name="US DOE Joint Genome Institute (JGI-PGF)"/>
            <person name="Walter F."/>
            <person name="Albersmeier A."/>
            <person name="Kalinowski J."/>
            <person name="Ruckert C."/>
        </authorList>
    </citation>
    <scope>NUCLEOTIDE SEQUENCE</scope>
    <source>
        <strain evidence="2">JCM 4386</strain>
    </source>
</reference>
<gene>
    <name evidence="2" type="ORF">GCM10010269_07570</name>
</gene>
<evidence type="ECO:0000313" key="3">
    <source>
        <dbReference type="Proteomes" id="UP000606194"/>
    </source>
</evidence>
<organism evidence="2 3">
    <name type="scientific">Streptomyces humidus</name>
    <dbReference type="NCBI Taxonomy" id="52259"/>
    <lineage>
        <taxon>Bacteria</taxon>
        <taxon>Bacillati</taxon>
        <taxon>Actinomycetota</taxon>
        <taxon>Actinomycetes</taxon>
        <taxon>Kitasatosporales</taxon>
        <taxon>Streptomycetaceae</taxon>
        <taxon>Streptomyces</taxon>
    </lineage>
</organism>
<name>A0A918FR94_9ACTN</name>
<dbReference type="InterPro" id="IPR014729">
    <property type="entry name" value="Rossmann-like_a/b/a_fold"/>
</dbReference>
<dbReference type="Gene3D" id="3.40.50.620">
    <property type="entry name" value="HUPs"/>
    <property type="match status" value="1"/>
</dbReference>
<proteinExistence type="predicted"/>
<sequence length="191" mass="19545">MEGTLEVPPSVLPESATAMNTTRPSFPPASDATAPVARRRFPVAAVLADRLDDTAVVDAAARLAASRGAPLLLIAVLPPPPPRTKTVRPDSMAVRAVVGRALPRLARAGIAHRSAVYHRPAARGGGRLHAAKALLDTAALHGCSLLVASRSGPAGLDACTVMEAAAIRGGPFVHAASPAPWAPPATPRTPR</sequence>
<keyword evidence="3" id="KW-1185">Reference proteome</keyword>
<dbReference type="EMBL" id="BMTL01000003">
    <property type="protein sequence ID" value="GGR71256.1"/>
    <property type="molecule type" value="Genomic_DNA"/>
</dbReference>
<feature type="region of interest" description="Disordered" evidence="1">
    <location>
        <begin position="1"/>
        <end position="33"/>
    </location>
</feature>
<dbReference type="Proteomes" id="UP000606194">
    <property type="component" value="Unassembled WGS sequence"/>
</dbReference>
<comment type="caution">
    <text evidence="2">The sequence shown here is derived from an EMBL/GenBank/DDBJ whole genome shotgun (WGS) entry which is preliminary data.</text>
</comment>
<dbReference type="AlphaFoldDB" id="A0A918FR94"/>
<evidence type="ECO:0008006" key="4">
    <source>
        <dbReference type="Google" id="ProtNLM"/>
    </source>
</evidence>
<accession>A0A918FR94</accession>
<evidence type="ECO:0000313" key="2">
    <source>
        <dbReference type="EMBL" id="GGR71256.1"/>
    </source>
</evidence>
<protein>
    <recommendedName>
        <fullName evidence="4">Universal stress protein</fullName>
    </recommendedName>
</protein>
<dbReference type="SUPFAM" id="SSF52402">
    <property type="entry name" value="Adenine nucleotide alpha hydrolases-like"/>
    <property type="match status" value="1"/>
</dbReference>
<evidence type="ECO:0000256" key="1">
    <source>
        <dbReference type="SAM" id="MobiDB-lite"/>
    </source>
</evidence>